<evidence type="ECO:0000313" key="2">
    <source>
        <dbReference type="Proteomes" id="UP000036403"/>
    </source>
</evidence>
<accession>A0A0J7KGP4</accession>
<sequence>MYVDDIMTGADNVQDVIELQRQLTALLQTGGFEVHKWCSNCTGSLAHLPQEQREDISTLSIDANDTIKTLGLEWNPKTDMFQFSVKQAESVTTKRQILSTISIFFDPLGLVGPILTTAKLLMQETW</sequence>
<dbReference type="STRING" id="67767.A0A0J7KGP4"/>
<dbReference type="PANTHER" id="PTHR47331">
    <property type="entry name" value="PHD-TYPE DOMAIN-CONTAINING PROTEIN"/>
    <property type="match status" value="1"/>
</dbReference>
<protein>
    <submittedName>
        <fullName evidence="1">Uncharacterized protein</fullName>
    </submittedName>
</protein>
<dbReference type="Pfam" id="PF05380">
    <property type="entry name" value="Peptidase_A17"/>
    <property type="match status" value="1"/>
</dbReference>
<name>A0A0J7KGP4_LASNI</name>
<dbReference type="EMBL" id="LBMM01007624">
    <property type="protein sequence ID" value="KMQ89568.1"/>
    <property type="molecule type" value="Genomic_DNA"/>
</dbReference>
<evidence type="ECO:0000313" key="1">
    <source>
        <dbReference type="EMBL" id="KMQ89568.1"/>
    </source>
</evidence>
<comment type="caution">
    <text evidence="1">The sequence shown here is derived from an EMBL/GenBank/DDBJ whole genome shotgun (WGS) entry which is preliminary data.</text>
</comment>
<organism evidence="1 2">
    <name type="scientific">Lasius niger</name>
    <name type="common">Black garden ant</name>
    <dbReference type="NCBI Taxonomy" id="67767"/>
    <lineage>
        <taxon>Eukaryota</taxon>
        <taxon>Metazoa</taxon>
        <taxon>Ecdysozoa</taxon>
        <taxon>Arthropoda</taxon>
        <taxon>Hexapoda</taxon>
        <taxon>Insecta</taxon>
        <taxon>Pterygota</taxon>
        <taxon>Neoptera</taxon>
        <taxon>Endopterygota</taxon>
        <taxon>Hymenoptera</taxon>
        <taxon>Apocrita</taxon>
        <taxon>Aculeata</taxon>
        <taxon>Formicoidea</taxon>
        <taxon>Formicidae</taxon>
        <taxon>Formicinae</taxon>
        <taxon>Lasius</taxon>
        <taxon>Lasius</taxon>
    </lineage>
</organism>
<dbReference type="OrthoDB" id="7698561at2759"/>
<proteinExistence type="predicted"/>
<dbReference type="Proteomes" id="UP000036403">
    <property type="component" value="Unassembled WGS sequence"/>
</dbReference>
<keyword evidence="2" id="KW-1185">Reference proteome</keyword>
<dbReference type="PaxDb" id="67767-A0A0J7KGP4"/>
<dbReference type="AlphaFoldDB" id="A0A0J7KGP4"/>
<dbReference type="InterPro" id="IPR008042">
    <property type="entry name" value="Retrotrans_Pao"/>
</dbReference>
<reference evidence="1 2" key="1">
    <citation type="submission" date="2015-04" db="EMBL/GenBank/DDBJ databases">
        <title>Lasius niger genome sequencing.</title>
        <authorList>
            <person name="Konorov E.A."/>
            <person name="Nikitin M.A."/>
            <person name="Kirill M.V."/>
            <person name="Chang P."/>
        </authorList>
    </citation>
    <scope>NUCLEOTIDE SEQUENCE [LARGE SCALE GENOMIC DNA]</scope>
    <source>
        <tissue evidence="1">Whole</tissue>
    </source>
</reference>
<gene>
    <name evidence="1" type="ORF">RF55_10788</name>
</gene>